<comment type="cofactor">
    <cofactor evidence="14 16">
        <name>FAD</name>
        <dbReference type="ChEBI" id="CHEBI:57692"/>
    </cofactor>
    <text evidence="14 16">Binds 1 FAD per subunit.</text>
</comment>
<name>A0A7W6DU74_9RHOB</name>
<evidence type="ECO:0000256" key="5">
    <source>
        <dbReference type="ARBA" id="ARBA00022490"/>
    </source>
</evidence>
<comment type="miscellaneous">
    <text evidence="16">The active site is a redox-active disulfide bond.</text>
</comment>
<evidence type="ECO:0000256" key="14">
    <source>
        <dbReference type="PIRSR" id="PIRSR000350-3"/>
    </source>
</evidence>
<dbReference type="PIRSF" id="PIRSF000350">
    <property type="entry name" value="Mercury_reductase_MerA"/>
    <property type="match status" value="1"/>
</dbReference>
<dbReference type="RefSeq" id="WP_183967363.1">
    <property type="nucleotide sequence ID" value="NZ_BAABBZ010000006.1"/>
</dbReference>
<feature type="active site" description="Proton acceptor" evidence="13">
    <location>
        <position position="437"/>
    </location>
</feature>
<evidence type="ECO:0000256" key="8">
    <source>
        <dbReference type="ARBA" id="ARBA00023002"/>
    </source>
</evidence>
<proteinExistence type="inferred from homology"/>
<evidence type="ECO:0000256" key="6">
    <source>
        <dbReference type="ARBA" id="ARBA00022630"/>
    </source>
</evidence>
<keyword evidence="5" id="KW-0963">Cytoplasm</keyword>
<dbReference type="FunFam" id="3.30.390.30:FF:000001">
    <property type="entry name" value="Dihydrolipoyl dehydrogenase"/>
    <property type="match status" value="1"/>
</dbReference>
<evidence type="ECO:0000256" key="9">
    <source>
        <dbReference type="ARBA" id="ARBA00023027"/>
    </source>
</evidence>
<evidence type="ECO:0000259" key="17">
    <source>
        <dbReference type="Pfam" id="PF02852"/>
    </source>
</evidence>
<evidence type="ECO:0000256" key="16">
    <source>
        <dbReference type="RuleBase" id="RU003692"/>
    </source>
</evidence>
<comment type="catalytic activity">
    <reaction evidence="12 16">
        <text>N(6)-[(R)-dihydrolipoyl]-L-lysyl-[protein] + NAD(+) = N(6)-[(R)-lipoyl]-L-lysyl-[protein] + NADH + H(+)</text>
        <dbReference type="Rhea" id="RHEA:15045"/>
        <dbReference type="Rhea" id="RHEA-COMP:10474"/>
        <dbReference type="Rhea" id="RHEA-COMP:10475"/>
        <dbReference type="ChEBI" id="CHEBI:15378"/>
        <dbReference type="ChEBI" id="CHEBI:57540"/>
        <dbReference type="ChEBI" id="CHEBI:57945"/>
        <dbReference type="ChEBI" id="CHEBI:83099"/>
        <dbReference type="ChEBI" id="CHEBI:83100"/>
        <dbReference type="EC" id="1.8.1.4"/>
    </reaction>
</comment>
<reference evidence="19 20" key="1">
    <citation type="submission" date="2020-08" db="EMBL/GenBank/DDBJ databases">
        <title>Genomic Encyclopedia of Type Strains, Phase IV (KMG-IV): sequencing the most valuable type-strain genomes for metagenomic binning, comparative biology and taxonomic classification.</title>
        <authorList>
            <person name="Goeker M."/>
        </authorList>
    </citation>
    <scope>NUCLEOTIDE SEQUENCE [LARGE SCALE GENOMIC DNA]</scope>
    <source>
        <strain evidence="19 20">DSM 102235</strain>
    </source>
</reference>
<dbReference type="InterPro" id="IPR012999">
    <property type="entry name" value="Pyr_OxRdtase_I_AS"/>
</dbReference>
<comment type="similarity">
    <text evidence="2 16">Belongs to the class-I pyridine nucleotide-disulfide oxidoreductase family.</text>
</comment>
<dbReference type="Pfam" id="PF02852">
    <property type="entry name" value="Pyr_redox_dim"/>
    <property type="match status" value="1"/>
</dbReference>
<dbReference type="AlphaFoldDB" id="A0A7W6DU74"/>
<dbReference type="PROSITE" id="PS00076">
    <property type="entry name" value="PYRIDINE_REDOX_1"/>
    <property type="match status" value="1"/>
</dbReference>
<dbReference type="Pfam" id="PF07992">
    <property type="entry name" value="Pyr_redox_2"/>
    <property type="match status" value="1"/>
</dbReference>
<dbReference type="PRINTS" id="PR00411">
    <property type="entry name" value="PNDRDTASEI"/>
</dbReference>
<dbReference type="InterPro" id="IPR036188">
    <property type="entry name" value="FAD/NAD-bd_sf"/>
</dbReference>
<evidence type="ECO:0000256" key="12">
    <source>
        <dbReference type="ARBA" id="ARBA00049187"/>
    </source>
</evidence>
<evidence type="ECO:0000256" key="3">
    <source>
        <dbReference type="ARBA" id="ARBA00012608"/>
    </source>
</evidence>
<dbReference type="EC" id="1.8.1.4" evidence="3 16"/>
<evidence type="ECO:0000256" key="10">
    <source>
        <dbReference type="ARBA" id="ARBA00023157"/>
    </source>
</evidence>
<dbReference type="GO" id="GO:0005737">
    <property type="term" value="C:cytoplasm"/>
    <property type="evidence" value="ECO:0007669"/>
    <property type="project" value="UniProtKB-SubCell"/>
</dbReference>
<keyword evidence="11 16" id="KW-0676">Redox-active center</keyword>
<keyword evidence="6 16" id="KW-0285">Flavoprotein</keyword>
<dbReference type="PANTHER" id="PTHR22912:SF217">
    <property type="entry name" value="DIHYDROLIPOYL DEHYDROGENASE"/>
    <property type="match status" value="1"/>
</dbReference>
<feature type="binding site" evidence="14">
    <location>
        <position position="197"/>
    </location>
    <ligand>
        <name>NAD(+)</name>
        <dbReference type="ChEBI" id="CHEBI:57540"/>
    </ligand>
</feature>
<dbReference type="PRINTS" id="PR00368">
    <property type="entry name" value="FADPNR"/>
</dbReference>
<evidence type="ECO:0000256" key="15">
    <source>
        <dbReference type="PIRSR" id="PIRSR000350-4"/>
    </source>
</evidence>
<dbReference type="InterPro" id="IPR023753">
    <property type="entry name" value="FAD/NAD-binding_dom"/>
</dbReference>
<evidence type="ECO:0000313" key="20">
    <source>
        <dbReference type="Proteomes" id="UP000541426"/>
    </source>
</evidence>
<dbReference type="GO" id="GO:0006103">
    <property type="term" value="P:2-oxoglutarate metabolic process"/>
    <property type="evidence" value="ECO:0007669"/>
    <property type="project" value="TreeGrafter"/>
</dbReference>
<feature type="domain" description="FAD/NAD(P)-binding" evidence="18">
    <location>
        <begin position="4"/>
        <end position="319"/>
    </location>
</feature>
<dbReference type="Gene3D" id="3.50.50.60">
    <property type="entry name" value="FAD/NAD(P)-binding domain"/>
    <property type="match status" value="2"/>
</dbReference>
<evidence type="ECO:0000256" key="7">
    <source>
        <dbReference type="ARBA" id="ARBA00022827"/>
    </source>
</evidence>
<dbReference type="InterPro" id="IPR050151">
    <property type="entry name" value="Class-I_Pyr_Nuc-Dis_Oxidored"/>
</dbReference>
<evidence type="ECO:0000256" key="4">
    <source>
        <dbReference type="ARBA" id="ARBA00016961"/>
    </source>
</evidence>
<dbReference type="SUPFAM" id="SSF51905">
    <property type="entry name" value="FAD/NAD(P)-binding domain"/>
    <property type="match status" value="1"/>
</dbReference>
<feature type="binding site" evidence="14">
    <location>
        <position position="50"/>
    </location>
    <ligand>
        <name>FAD</name>
        <dbReference type="ChEBI" id="CHEBI:57692"/>
    </ligand>
</feature>
<dbReference type="EMBL" id="JACIEJ010000007">
    <property type="protein sequence ID" value="MBB3986745.1"/>
    <property type="molecule type" value="Genomic_DNA"/>
</dbReference>
<keyword evidence="14" id="KW-0547">Nucleotide-binding</keyword>
<keyword evidence="10" id="KW-1015">Disulfide bond</keyword>
<dbReference type="InterPro" id="IPR016156">
    <property type="entry name" value="FAD/NAD-linked_Rdtase_dimer_sf"/>
</dbReference>
<dbReference type="Proteomes" id="UP000541426">
    <property type="component" value="Unassembled WGS sequence"/>
</dbReference>
<dbReference type="GO" id="GO:0050660">
    <property type="term" value="F:flavin adenine dinucleotide binding"/>
    <property type="evidence" value="ECO:0007669"/>
    <property type="project" value="InterPro"/>
</dbReference>
<comment type="subcellular location">
    <subcellularLocation>
        <location evidence="1">Cytoplasm</location>
    </subcellularLocation>
</comment>
<feature type="disulfide bond" description="Redox-active" evidence="15">
    <location>
        <begin position="41"/>
        <end position="46"/>
    </location>
</feature>
<dbReference type="InterPro" id="IPR001100">
    <property type="entry name" value="Pyr_nuc-diS_OxRdtase"/>
</dbReference>
<dbReference type="InterPro" id="IPR004099">
    <property type="entry name" value="Pyr_nucl-diS_OxRdtase_dimer"/>
</dbReference>
<keyword evidence="20" id="KW-1185">Reference proteome</keyword>
<keyword evidence="9 14" id="KW-0520">NAD</keyword>
<gene>
    <name evidence="19" type="ORF">GGQ68_003088</name>
</gene>
<evidence type="ECO:0000259" key="18">
    <source>
        <dbReference type="Pfam" id="PF07992"/>
    </source>
</evidence>
<feature type="binding site" evidence="14">
    <location>
        <begin position="174"/>
        <end position="181"/>
    </location>
    <ligand>
        <name>NAD(+)</name>
        <dbReference type="ChEBI" id="CHEBI:57540"/>
    </ligand>
</feature>
<evidence type="ECO:0000256" key="11">
    <source>
        <dbReference type="ARBA" id="ARBA00023284"/>
    </source>
</evidence>
<dbReference type="SUPFAM" id="SSF55424">
    <property type="entry name" value="FAD/NAD-linked reductases, dimerisation (C-terminal) domain"/>
    <property type="match status" value="1"/>
</dbReference>
<protein>
    <recommendedName>
        <fullName evidence="4 16">Dihydrolipoyl dehydrogenase</fullName>
        <ecNumber evidence="3 16">1.8.1.4</ecNumber>
    </recommendedName>
</protein>
<evidence type="ECO:0000256" key="2">
    <source>
        <dbReference type="ARBA" id="ARBA00007532"/>
    </source>
</evidence>
<dbReference type="Gene3D" id="3.30.390.30">
    <property type="match status" value="1"/>
</dbReference>
<feature type="binding site" evidence="14">
    <location>
        <position position="264"/>
    </location>
    <ligand>
        <name>NAD(+)</name>
        <dbReference type="ChEBI" id="CHEBI:57540"/>
    </ligand>
</feature>
<sequence length="458" mass="48796">MQTYDMVVIGAGPGGYVCAIRGAQLGLKVAVVEREHLGGICLNWGCIPTKALLRSAEVFHLMHRAAEFGLSAEGLNFDLDKVVKRSRGIARQLNSGVGHLLKKHKVDVIMGAARLDRPGRVRIDDKVLESKAIVLATGARARELPGLEADGDKVWTYKHAMSPPRMPKRLLVIGSGAIGIEFASFYNALGADVTVVEVMDRILPVEDAEISAFARKQFEKQGMTILEGAKVAGLDRSGPGVVAKVEVAGETSSLDVDTVISAVGIVGNVEDLGLDTMGIRVERSHVVTDAMCRTGVEGIYAIGDVAGAPWLAHKASHEGVMVAELIAGGTPHALDPDTIAGCTYCQPQVASVGLTEAQAREKGIDVKVGRFPFIGNGKAIALGEPEGMVKTVFDARTGALLGAHMVGADVTELIQGYVIGRQLETTEEDLMQTIFPHPTLSEMMHESVLDAWDRAIHF</sequence>
<accession>A0A7W6DU74</accession>
<dbReference type="PANTHER" id="PTHR22912">
    <property type="entry name" value="DISULFIDE OXIDOREDUCTASE"/>
    <property type="match status" value="1"/>
</dbReference>
<keyword evidence="8 16" id="KW-0560">Oxidoreductase</keyword>
<feature type="binding site" evidence="14">
    <location>
        <position position="304"/>
    </location>
    <ligand>
        <name>FAD</name>
        <dbReference type="ChEBI" id="CHEBI:57692"/>
    </ligand>
</feature>
<evidence type="ECO:0000256" key="1">
    <source>
        <dbReference type="ARBA" id="ARBA00004496"/>
    </source>
</evidence>
<dbReference type="GO" id="GO:0004148">
    <property type="term" value="F:dihydrolipoyl dehydrogenase (NADH) activity"/>
    <property type="evidence" value="ECO:0007669"/>
    <property type="project" value="UniProtKB-EC"/>
</dbReference>
<evidence type="ECO:0000313" key="19">
    <source>
        <dbReference type="EMBL" id="MBB3986745.1"/>
    </source>
</evidence>
<organism evidence="19 20">
    <name type="scientific">Sagittula marina</name>
    <dbReference type="NCBI Taxonomy" id="943940"/>
    <lineage>
        <taxon>Bacteria</taxon>
        <taxon>Pseudomonadati</taxon>
        <taxon>Pseudomonadota</taxon>
        <taxon>Alphaproteobacteria</taxon>
        <taxon>Rhodobacterales</taxon>
        <taxon>Roseobacteraceae</taxon>
        <taxon>Sagittula</taxon>
    </lineage>
</organism>
<dbReference type="NCBIfam" id="TIGR01350">
    <property type="entry name" value="lipoamide_DH"/>
    <property type="match status" value="1"/>
</dbReference>
<comment type="caution">
    <text evidence="19">The sequence shown here is derived from an EMBL/GenBank/DDBJ whole genome shotgun (WGS) entry which is preliminary data.</text>
</comment>
<keyword evidence="7 14" id="KW-0274">FAD</keyword>
<dbReference type="InterPro" id="IPR006258">
    <property type="entry name" value="Lipoamide_DH"/>
</dbReference>
<evidence type="ECO:0000256" key="13">
    <source>
        <dbReference type="PIRSR" id="PIRSR000350-2"/>
    </source>
</evidence>
<feature type="domain" description="Pyridine nucleotide-disulphide oxidoreductase dimerisation" evidence="17">
    <location>
        <begin position="339"/>
        <end position="447"/>
    </location>
</feature>